<accession>A0A1J5PSB1</accession>
<proteinExistence type="predicted"/>
<reference evidence="1" key="1">
    <citation type="submission" date="2016-10" db="EMBL/GenBank/DDBJ databases">
        <title>Sequence of Gallionella enrichment culture.</title>
        <authorList>
            <person name="Poehlein A."/>
            <person name="Muehling M."/>
            <person name="Daniel R."/>
        </authorList>
    </citation>
    <scope>NUCLEOTIDE SEQUENCE</scope>
</reference>
<dbReference type="AlphaFoldDB" id="A0A1J5PSB1"/>
<comment type="caution">
    <text evidence="1">The sequence shown here is derived from an EMBL/GenBank/DDBJ whole genome shotgun (WGS) entry which is preliminary data.</text>
</comment>
<dbReference type="EMBL" id="MLJW01006586">
    <property type="protein sequence ID" value="OIQ66453.1"/>
    <property type="molecule type" value="Genomic_DNA"/>
</dbReference>
<gene>
    <name evidence="1" type="ORF">GALL_519750</name>
</gene>
<organism evidence="1">
    <name type="scientific">mine drainage metagenome</name>
    <dbReference type="NCBI Taxonomy" id="410659"/>
    <lineage>
        <taxon>unclassified sequences</taxon>
        <taxon>metagenomes</taxon>
        <taxon>ecological metagenomes</taxon>
    </lineage>
</organism>
<protein>
    <submittedName>
        <fullName evidence="1">Uncharacterized protein</fullName>
    </submittedName>
</protein>
<name>A0A1J5PSB1_9ZZZZ</name>
<evidence type="ECO:0000313" key="1">
    <source>
        <dbReference type="EMBL" id="OIQ66453.1"/>
    </source>
</evidence>
<sequence>MGGEFLVPAIVFQRARQDGIIFFRGKLLKSPDAGFQLHLLGELGQVTFRLGRGQAPTLLHDRHVELKDAMGADPKRLSGIVIGDLEVIAKILLAAEFAGFDWVVVIDRTLGEGPFVERSRQGFAHRQGKNSVANPLRVSAHDGLPPLI</sequence>